<dbReference type="EMBL" id="FXUO01000001">
    <property type="protein sequence ID" value="SMP85875.1"/>
    <property type="molecule type" value="Genomic_DNA"/>
</dbReference>
<keyword evidence="3" id="KW-0548">Nucleotidyltransferase</keyword>
<dbReference type="RefSeq" id="WP_283414990.1">
    <property type="nucleotide sequence ID" value="NZ_FXUO01000001.1"/>
</dbReference>
<reference evidence="3 4" key="1">
    <citation type="submission" date="2017-05" db="EMBL/GenBank/DDBJ databases">
        <authorList>
            <person name="Varghese N."/>
            <person name="Submissions S."/>
        </authorList>
    </citation>
    <scope>NUCLEOTIDE SEQUENCE [LARGE SCALE GENOMIC DNA]</scope>
    <source>
        <strain evidence="3 4">DSM 18015</strain>
    </source>
</reference>
<feature type="domain" description="Reverse transcriptase" evidence="2">
    <location>
        <begin position="74"/>
        <end position="306"/>
    </location>
</feature>
<dbReference type="InterPro" id="IPR043502">
    <property type="entry name" value="DNA/RNA_pol_sf"/>
</dbReference>
<comment type="similarity">
    <text evidence="1">Belongs to the bacterial reverse transcriptase family.</text>
</comment>
<name>A0ABY1QXP2_9FLAO</name>
<dbReference type="Pfam" id="PF00078">
    <property type="entry name" value="RVT_1"/>
    <property type="match status" value="1"/>
</dbReference>
<proteinExistence type="inferred from homology"/>
<evidence type="ECO:0000313" key="3">
    <source>
        <dbReference type="EMBL" id="SMP85875.1"/>
    </source>
</evidence>
<dbReference type="PROSITE" id="PS50878">
    <property type="entry name" value="RT_POL"/>
    <property type="match status" value="1"/>
</dbReference>
<keyword evidence="3" id="KW-0695">RNA-directed DNA polymerase</keyword>
<accession>A0ABY1QXP2</accession>
<dbReference type="SUPFAM" id="SSF56672">
    <property type="entry name" value="DNA/RNA polymerases"/>
    <property type="match status" value="1"/>
</dbReference>
<organism evidence="3 4">
    <name type="scientific">Epilithonimonas pallida</name>
    <dbReference type="NCBI Taxonomy" id="373671"/>
    <lineage>
        <taxon>Bacteria</taxon>
        <taxon>Pseudomonadati</taxon>
        <taxon>Bacteroidota</taxon>
        <taxon>Flavobacteriia</taxon>
        <taxon>Flavobacteriales</taxon>
        <taxon>Weeksellaceae</taxon>
        <taxon>Chryseobacterium group</taxon>
        <taxon>Epilithonimonas</taxon>
    </lineage>
</organism>
<dbReference type="InterPro" id="IPR000477">
    <property type="entry name" value="RT_dom"/>
</dbReference>
<dbReference type="Proteomes" id="UP001158050">
    <property type="component" value="Unassembled WGS sequence"/>
</dbReference>
<dbReference type="PANTHER" id="PTHR34047">
    <property type="entry name" value="NUCLEAR INTRON MATURASE 1, MITOCHONDRIAL-RELATED"/>
    <property type="match status" value="1"/>
</dbReference>
<evidence type="ECO:0000259" key="2">
    <source>
        <dbReference type="PROSITE" id="PS50878"/>
    </source>
</evidence>
<dbReference type="InterPro" id="IPR051083">
    <property type="entry name" value="GrpII_Intron_Splice-Mob/Def"/>
</dbReference>
<dbReference type="GO" id="GO:0003964">
    <property type="term" value="F:RNA-directed DNA polymerase activity"/>
    <property type="evidence" value="ECO:0007669"/>
    <property type="project" value="UniProtKB-KW"/>
</dbReference>
<comment type="caution">
    <text evidence="3">The sequence shown here is derived from an EMBL/GenBank/DDBJ whole genome shotgun (WGS) entry which is preliminary data.</text>
</comment>
<evidence type="ECO:0000256" key="1">
    <source>
        <dbReference type="ARBA" id="ARBA00034120"/>
    </source>
</evidence>
<keyword evidence="4" id="KW-1185">Reference proteome</keyword>
<dbReference type="PANTHER" id="PTHR34047:SF8">
    <property type="entry name" value="PROTEIN YKFC"/>
    <property type="match status" value="1"/>
</dbReference>
<sequence length="498" mass="58929">MEKILQEDIEKISLQLKKRFEDYHNNLHLWYLRNSKNYTEFDPKYVNFPEEWNSDNKYNPYYVLKKKKQISKSISKNILSGRYEPNPPYIKQIPKPNGGMRDISIYQIQDSAVSYRIYKNLLVKNKHRFSSLTYAYRNDRNIHFAIQDIAHELLTVPRIFVAEFDFSDFFGSINHEYLYEQLNVNGYLISEIELKVIKAFLKDRQVGIPLGTSISLFLANVVCWKLDRQLEDEGIRFARYADDTIIWSKDYAKISKAFDIISTFSKEANIRINYKKSDGISLLKRGDMPSEFFNSKEYIEFLGYKISTEKVSIKNRSTDKIKKHISYLLYKNLVHPLKQNDVNRLNLPFDGRDKNFLTALMEVRRYLYGNLTEITLKKYMNGTYKVLSFKGIMSFYPLINDVEQLKELDEWLISTIMNVLRRRRLLLRNVFPSEFDFYQAPFYMNKNQLVNHCKNSIIGGKKGLLEIPSFLRIHNALKLGLINEGIVRVMNPRSGYYR</sequence>
<evidence type="ECO:0000313" key="4">
    <source>
        <dbReference type="Proteomes" id="UP001158050"/>
    </source>
</evidence>
<protein>
    <submittedName>
        <fullName evidence="3">Reverse transcriptase (RNA-dependent DNA polymerase)</fullName>
    </submittedName>
</protein>
<keyword evidence="3" id="KW-0808">Transferase</keyword>
<gene>
    <name evidence="3" type="ORF">SAMN05421679_10128</name>
</gene>